<feature type="non-terminal residue" evidence="2">
    <location>
        <position position="188"/>
    </location>
</feature>
<comment type="caution">
    <text evidence="2">The sequence shown here is derived from an EMBL/GenBank/DDBJ whole genome shotgun (WGS) entry which is preliminary data.</text>
</comment>
<protein>
    <submittedName>
        <fullName evidence="2">Uncharacterized protein</fullName>
    </submittedName>
</protein>
<evidence type="ECO:0000256" key="1">
    <source>
        <dbReference type="SAM" id="MobiDB-lite"/>
    </source>
</evidence>
<proteinExistence type="predicted"/>
<reference evidence="2" key="1">
    <citation type="journal article" date="2015" name="Nature">
        <title>Complex archaea that bridge the gap between prokaryotes and eukaryotes.</title>
        <authorList>
            <person name="Spang A."/>
            <person name="Saw J.H."/>
            <person name="Jorgensen S.L."/>
            <person name="Zaremba-Niedzwiedzka K."/>
            <person name="Martijn J."/>
            <person name="Lind A.E."/>
            <person name="van Eijk R."/>
            <person name="Schleper C."/>
            <person name="Guy L."/>
            <person name="Ettema T.J."/>
        </authorList>
    </citation>
    <scope>NUCLEOTIDE SEQUENCE</scope>
</reference>
<evidence type="ECO:0000313" key="2">
    <source>
        <dbReference type="EMBL" id="KKL73782.1"/>
    </source>
</evidence>
<dbReference type="AlphaFoldDB" id="A0A0F9HFC4"/>
<feature type="compositionally biased region" description="Acidic residues" evidence="1">
    <location>
        <begin position="1"/>
        <end position="25"/>
    </location>
</feature>
<sequence length="188" mass="21560">MTNELFAEDDVDLEKELAESQDADDQAEKVETAPPAEEGEREEVKEKEEEKPEEEKKETPRVPLPELQAERKKRQAAEADAAEQREKFARVDERLNLLNEKFKAPETPFEEDPGAYLKEQGEKTQGNISQLQDQIKQFTEQGEAQQQQSNLVQAVTSSEVAFRQEHSDYDDAIKHLRAGRDREFQAMG</sequence>
<gene>
    <name evidence="2" type="ORF">LCGC14_2071460</name>
</gene>
<accession>A0A0F9HFC4</accession>
<organism evidence="2">
    <name type="scientific">marine sediment metagenome</name>
    <dbReference type="NCBI Taxonomy" id="412755"/>
    <lineage>
        <taxon>unclassified sequences</taxon>
        <taxon>metagenomes</taxon>
        <taxon>ecological metagenomes</taxon>
    </lineage>
</organism>
<dbReference type="EMBL" id="LAZR01024856">
    <property type="protein sequence ID" value="KKL73782.1"/>
    <property type="molecule type" value="Genomic_DNA"/>
</dbReference>
<feature type="compositionally biased region" description="Basic and acidic residues" evidence="1">
    <location>
        <begin position="42"/>
        <end position="60"/>
    </location>
</feature>
<name>A0A0F9HFC4_9ZZZZ</name>
<feature type="region of interest" description="Disordered" evidence="1">
    <location>
        <begin position="1"/>
        <end position="89"/>
    </location>
</feature>